<dbReference type="Proteomes" id="UP001163211">
    <property type="component" value="Unassembled WGS sequence"/>
</dbReference>
<dbReference type="Pfam" id="PF07338">
    <property type="entry name" value="YdgH_BhsA-like"/>
    <property type="match status" value="1"/>
</dbReference>
<protein>
    <submittedName>
        <fullName evidence="4">DUF1471 domain-containing protein</fullName>
    </submittedName>
</protein>
<feature type="domain" description="YdgH/BhsA/McbA-like" evidence="3">
    <location>
        <begin position="26"/>
        <end position="71"/>
    </location>
</feature>
<sequence>MKIIKTLSIIAVTTLSLMSASVSAQSITATALTLDDAEAKIAAQAQQQGAQYTITEASSNDVVHMTAKLHK</sequence>
<evidence type="ECO:0000313" key="5">
    <source>
        <dbReference type="Proteomes" id="UP001163211"/>
    </source>
</evidence>
<feature type="signal peptide" evidence="2">
    <location>
        <begin position="1"/>
        <end position="24"/>
    </location>
</feature>
<dbReference type="SUPFAM" id="SSF159871">
    <property type="entry name" value="YdgH-like"/>
    <property type="match status" value="1"/>
</dbReference>
<dbReference type="InterPro" id="IPR025543">
    <property type="entry name" value="Dodecin-like"/>
</dbReference>
<feature type="chain" id="PRO_5045485451" evidence="2">
    <location>
        <begin position="25"/>
        <end position="71"/>
    </location>
</feature>
<evidence type="ECO:0000256" key="1">
    <source>
        <dbReference type="ARBA" id="ARBA00022729"/>
    </source>
</evidence>
<evidence type="ECO:0000256" key="2">
    <source>
        <dbReference type="SAM" id="SignalP"/>
    </source>
</evidence>
<keyword evidence="1 2" id="KW-0732">Signal</keyword>
<dbReference type="Gene3D" id="3.30.1660.10">
    <property type="entry name" value="Flavin-binding protein dodecin"/>
    <property type="match status" value="1"/>
</dbReference>
<comment type="caution">
    <text evidence="4">The sequence shown here is derived from an EMBL/GenBank/DDBJ whole genome shotgun (WGS) entry which is preliminary data.</text>
</comment>
<evidence type="ECO:0000313" key="4">
    <source>
        <dbReference type="EMBL" id="MCX8305691.1"/>
    </source>
</evidence>
<accession>A0ABT3XLK7</accession>
<name>A0ABT3XLK7_9ENTR</name>
<organism evidence="4 5">
    <name type="scientific">Enterobacter pseudoroggenkampii</name>
    <dbReference type="NCBI Taxonomy" id="2996112"/>
    <lineage>
        <taxon>Bacteria</taxon>
        <taxon>Pseudomonadati</taxon>
        <taxon>Pseudomonadota</taxon>
        <taxon>Gammaproteobacteria</taxon>
        <taxon>Enterobacterales</taxon>
        <taxon>Enterobacteriaceae</taxon>
        <taxon>Enterobacter</taxon>
    </lineage>
</organism>
<keyword evidence="5" id="KW-1185">Reference proteome</keyword>
<proteinExistence type="predicted"/>
<gene>
    <name evidence="4" type="ORF">OTG14_22360</name>
</gene>
<dbReference type="EMBL" id="JAPMLV010000009">
    <property type="protein sequence ID" value="MCX8305691.1"/>
    <property type="molecule type" value="Genomic_DNA"/>
</dbReference>
<dbReference type="InterPro" id="IPR010854">
    <property type="entry name" value="YdgH/BhsA/McbA-like_dom"/>
</dbReference>
<dbReference type="RefSeq" id="WP_032650458.1">
    <property type="nucleotide sequence ID" value="NZ_JAPMLV010000009.1"/>
</dbReference>
<reference evidence="4" key="1">
    <citation type="submission" date="2022-11" db="EMBL/GenBank/DDBJ databases">
        <title>The draft genomes of two Enterobacter strains.</title>
        <authorList>
            <person name="He Y."/>
            <person name="Wu S."/>
            <person name="Feng Y."/>
            <person name="Zong Z."/>
        </authorList>
    </citation>
    <scope>NUCLEOTIDE SEQUENCE</scope>
    <source>
        <strain evidence="4">155092</strain>
    </source>
</reference>
<dbReference type="InterPro" id="IPR036275">
    <property type="entry name" value="YdgH-like_sf"/>
</dbReference>
<evidence type="ECO:0000259" key="3">
    <source>
        <dbReference type="Pfam" id="PF07338"/>
    </source>
</evidence>